<dbReference type="Proteomes" id="UP000013897">
    <property type="component" value="Unassembled WGS sequence"/>
</dbReference>
<gene>
    <name evidence="1" type="ORF">SSM_02795</name>
</gene>
<evidence type="ECO:0000313" key="1">
    <source>
        <dbReference type="EMBL" id="EOM19193.1"/>
    </source>
</evidence>
<name>A0A829F595_ENTFC</name>
<proteinExistence type="predicted"/>
<evidence type="ECO:0000313" key="2">
    <source>
        <dbReference type="Proteomes" id="UP000013897"/>
    </source>
</evidence>
<sequence>MKYQRPTNRASGFKQFNVGTHEAKIIKVDKKKSKSDNNMFKLLVEGRNGEKGNYYLTFGTEFTDESLSFLIASIEDAGTDIPDIDFGYNAETFNFLRGKDVFIEVENRSFNGELKPAVTKFLTLEEFENSVSVDESVNEDW</sequence>
<reference evidence="1 2" key="1">
    <citation type="submission" date="2013-02" db="EMBL/GenBank/DDBJ databases">
        <title>The Genome Sequence of Enterococcus faecium HM1072.</title>
        <authorList>
            <consortium name="The Broad Institute Genome Sequencing Platform"/>
            <consortium name="The Broad Institute Genome Sequencing Center for Infectious Disease"/>
            <person name="Earl A.M."/>
            <person name="Gilmore M.S."/>
            <person name="Lebreton F."/>
            <person name="Courvalin P."/>
            <person name="Walker B."/>
            <person name="Young S.K."/>
            <person name="Zeng Q."/>
            <person name="Gargeya S."/>
            <person name="Fitzgerald M."/>
            <person name="Haas B."/>
            <person name="Abouelleil A."/>
            <person name="Alvarado L."/>
            <person name="Arachchi H.M."/>
            <person name="Berlin A.M."/>
            <person name="Chapman S.B."/>
            <person name="Dewar J."/>
            <person name="Goldberg J."/>
            <person name="Griggs A."/>
            <person name="Gujja S."/>
            <person name="Hansen M."/>
            <person name="Howarth C."/>
            <person name="Imamovic A."/>
            <person name="Larimer J."/>
            <person name="McCowan C."/>
            <person name="Murphy C."/>
            <person name="Neiman D."/>
            <person name="Pearson M."/>
            <person name="Priest M."/>
            <person name="Roberts A."/>
            <person name="Saif S."/>
            <person name="Shea T."/>
            <person name="Sisk P."/>
            <person name="Sykes S."/>
            <person name="Wortman J."/>
            <person name="Nusbaum C."/>
            <person name="Birren B."/>
        </authorList>
    </citation>
    <scope>NUCLEOTIDE SEQUENCE [LARGE SCALE GENOMIC DNA]</scope>
    <source>
        <strain evidence="1 2">HM1072</strain>
    </source>
</reference>
<accession>A0A829F595</accession>
<protein>
    <recommendedName>
        <fullName evidence="3">Type III secretion system protein PrgE</fullName>
    </recommendedName>
</protein>
<comment type="caution">
    <text evidence="1">The sequence shown here is derived from an EMBL/GenBank/DDBJ whole genome shotgun (WGS) entry which is preliminary data.</text>
</comment>
<dbReference type="AlphaFoldDB" id="A0A829F595"/>
<evidence type="ECO:0008006" key="3">
    <source>
        <dbReference type="Google" id="ProtNLM"/>
    </source>
</evidence>
<dbReference type="EMBL" id="AITY01000062">
    <property type="protein sequence ID" value="EOM19193.1"/>
    <property type="molecule type" value="Genomic_DNA"/>
</dbReference>
<dbReference type="RefSeq" id="WP_010731367.1">
    <property type="nucleotide sequence ID" value="NZ_KB949529.1"/>
</dbReference>
<organism evidence="1 2">
    <name type="scientific">Enterococcus faecium EnGen0192</name>
    <dbReference type="NCBI Taxonomy" id="1157487"/>
    <lineage>
        <taxon>Bacteria</taxon>
        <taxon>Bacillati</taxon>
        <taxon>Bacillota</taxon>
        <taxon>Bacilli</taxon>
        <taxon>Lactobacillales</taxon>
        <taxon>Enterococcaceae</taxon>
        <taxon>Enterococcus</taxon>
    </lineage>
</organism>